<name>A0A4R1Q2J8_9FIRM</name>
<dbReference type="EMBL" id="SLUI01000013">
    <property type="protein sequence ID" value="TCL35260.1"/>
    <property type="molecule type" value="Genomic_DNA"/>
</dbReference>
<protein>
    <submittedName>
        <fullName evidence="5">Putative amino acid racemase</fullName>
    </submittedName>
</protein>
<comment type="cofactor">
    <cofactor evidence="1">
        <name>pyridoxal 5'-phosphate</name>
        <dbReference type="ChEBI" id="CHEBI:597326"/>
    </cofactor>
</comment>
<gene>
    <name evidence="5" type="ORF">EV210_113103</name>
</gene>
<dbReference type="GO" id="GO:0008784">
    <property type="term" value="F:alanine racemase activity"/>
    <property type="evidence" value="ECO:0007669"/>
    <property type="project" value="TreeGrafter"/>
</dbReference>
<dbReference type="PANTHER" id="PTHR30511:SF3">
    <property type="entry name" value="LYSINE RACEMASE"/>
    <property type="match status" value="1"/>
</dbReference>
<dbReference type="CDD" id="cd06815">
    <property type="entry name" value="PLPDE_III_AR_like_1"/>
    <property type="match status" value="1"/>
</dbReference>
<evidence type="ECO:0000256" key="3">
    <source>
        <dbReference type="ARBA" id="ARBA00023235"/>
    </source>
</evidence>
<dbReference type="GO" id="GO:0005829">
    <property type="term" value="C:cytosol"/>
    <property type="evidence" value="ECO:0007669"/>
    <property type="project" value="TreeGrafter"/>
</dbReference>
<dbReference type="InterPro" id="IPR000821">
    <property type="entry name" value="Ala_racemase"/>
</dbReference>
<dbReference type="Gene3D" id="3.20.20.10">
    <property type="entry name" value="Alanine racemase"/>
    <property type="match status" value="1"/>
</dbReference>
<dbReference type="Proteomes" id="UP000295063">
    <property type="component" value="Unassembled WGS sequence"/>
</dbReference>
<evidence type="ECO:0000313" key="5">
    <source>
        <dbReference type="EMBL" id="TCL35260.1"/>
    </source>
</evidence>
<sequence>MMNSIVLEVDLDKIRTNTSRIVESCHAQGIAVLGVTKGFTAIHQIVAAMIEGGVDGLADSRLENIEELRSRGFGQSITLLRIPRLSNVKEVVRYADVSINSEVTVIEALGQAARQAGRVHQVILMVDVGDLREGVLQGDVVETVARISQMPGVHLQGLGTNMGCFGGILPEQDNLSVLVNLKKAVEDKLGITIDVISGGGTSSLLLVETKKMPAGVNQLRIGEGILLGTDTTNSRIIPGLCHDAFRLRAEVIEVKYKPSVPIGNVGRDAFGNIPHFVDKGIRNRAILALGKQDVNIDGVVPVDANIEVMGASSDHLIVDITDSQREIYVGDELSFHLTYAGLLSACDSKYVKKEFKEKKYD</sequence>
<dbReference type="InterPro" id="IPR001608">
    <property type="entry name" value="Ala_racemase_N"/>
</dbReference>
<accession>A0A4R1Q2J8</accession>
<proteinExistence type="predicted"/>
<dbReference type="SUPFAM" id="SSF51419">
    <property type="entry name" value="PLP-binding barrel"/>
    <property type="match status" value="1"/>
</dbReference>
<dbReference type="GO" id="GO:0030170">
    <property type="term" value="F:pyridoxal phosphate binding"/>
    <property type="evidence" value="ECO:0007669"/>
    <property type="project" value="TreeGrafter"/>
</dbReference>
<evidence type="ECO:0000313" key="6">
    <source>
        <dbReference type="Proteomes" id="UP000295063"/>
    </source>
</evidence>
<organism evidence="5 6">
    <name type="scientific">Anaerospora hongkongensis</name>
    <dbReference type="NCBI Taxonomy" id="244830"/>
    <lineage>
        <taxon>Bacteria</taxon>
        <taxon>Bacillati</taxon>
        <taxon>Bacillota</taxon>
        <taxon>Negativicutes</taxon>
        <taxon>Selenomonadales</taxon>
        <taxon>Sporomusaceae</taxon>
        <taxon>Anaerospora</taxon>
    </lineage>
</organism>
<evidence type="ECO:0000259" key="4">
    <source>
        <dbReference type="Pfam" id="PF01168"/>
    </source>
</evidence>
<comment type="caution">
    <text evidence="5">The sequence shown here is derived from an EMBL/GenBank/DDBJ whole genome shotgun (WGS) entry which is preliminary data.</text>
</comment>
<dbReference type="InterPro" id="IPR029066">
    <property type="entry name" value="PLP-binding_barrel"/>
</dbReference>
<keyword evidence="2" id="KW-0663">Pyridoxal phosphate</keyword>
<reference evidence="5 6" key="1">
    <citation type="submission" date="2019-03" db="EMBL/GenBank/DDBJ databases">
        <title>Genomic Encyclopedia of Type Strains, Phase IV (KMG-IV): sequencing the most valuable type-strain genomes for metagenomic binning, comparative biology and taxonomic classification.</title>
        <authorList>
            <person name="Goeker M."/>
        </authorList>
    </citation>
    <scope>NUCLEOTIDE SEQUENCE [LARGE SCALE GENOMIC DNA]</scope>
    <source>
        <strain evidence="5 6">DSM 15969</strain>
    </source>
</reference>
<keyword evidence="3" id="KW-0413">Isomerase</keyword>
<evidence type="ECO:0000256" key="1">
    <source>
        <dbReference type="ARBA" id="ARBA00001933"/>
    </source>
</evidence>
<dbReference type="Pfam" id="PF01168">
    <property type="entry name" value="Ala_racemase_N"/>
    <property type="match status" value="1"/>
</dbReference>
<dbReference type="AlphaFoldDB" id="A0A4R1Q2J8"/>
<dbReference type="OrthoDB" id="504078at2"/>
<feature type="domain" description="Alanine racemase N-terminal" evidence="4">
    <location>
        <begin position="9"/>
        <end position="225"/>
    </location>
</feature>
<dbReference type="PANTHER" id="PTHR30511">
    <property type="entry name" value="ALANINE RACEMASE"/>
    <property type="match status" value="1"/>
</dbReference>
<keyword evidence="6" id="KW-1185">Reference proteome</keyword>
<dbReference type="RefSeq" id="WP_132082669.1">
    <property type="nucleotide sequence ID" value="NZ_DALYTA010000041.1"/>
</dbReference>
<evidence type="ECO:0000256" key="2">
    <source>
        <dbReference type="ARBA" id="ARBA00022898"/>
    </source>
</evidence>